<dbReference type="EMBL" id="KL250615">
    <property type="protein sequence ID" value="KGB34515.1"/>
    <property type="molecule type" value="Genomic_DNA"/>
</dbReference>
<evidence type="ECO:0000313" key="1">
    <source>
        <dbReference type="EMBL" id="KGB34515.1"/>
    </source>
</evidence>
<name>A0A094ZIX2_SCHHA</name>
<sequence length="45" mass="5241">MVQEEGIREKRSLISKAFSMPSILCVVFSCLRKARKLLLHIHRSE</sequence>
<reference evidence="1" key="1">
    <citation type="journal article" date="2012" name="Nat. Genet.">
        <title>Whole-genome sequence of Schistosoma haematobium.</title>
        <authorList>
            <person name="Young N.D."/>
            <person name="Jex A.R."/>
            <person name="Li B."/>
            <person name="Liu S."/>
            <person name="Yang L."/>
            <person name="Xiong Z."/>
            <person name="Li Y."/>
            <person name="Cantacessi C."/>
            <person name="Hall R.S."/>
            <person name="Xu X."/>
            <person name="Chen F."/>
            <person name="Wu X."/>
            <person name="Zerlotini A."/>
            <person name="Oliveira G."/>
            <person name="Hofmann A."/>
            <person name="Zhang G."/>
            <person name="Fang X."/>
            <person name="Kang Y."/>
            <person name="Campbell B.E."/>
            <person name="Loukas A."/>
            <person name="Ranganathan S."/>
            <person name="Rollinson D."/>
            <person name="Rinaldi G."/>
            <person name="Brindley P.J."/>
            <person name="Yang H."/>
            <person name="Wang J."/>
            <person name="Wang J."/>
            <person name="Gasser R.B."/>
        </authorList>
    </citation>
    <scope>NUCLEOTIDE SEQUENCE [LARGE SCALE GENOMIC DNA]</scope>
</reference>
<protein>
    <submittedName>
        <fullName evidence="1">Uncharacterized protein</fullName>
    </submittedName>
</protein>
<dbReference type="AlphaFoldDB" id="A0A094ZIX2"/>
<gene>
    <name evidence="1" type="ORF">MS3_02729</name>
</gene>
<organism evidence="1">
    <name type="scientific">Schistosoma haematobium</name>
    <name type="common">Blood fluke</name>
    <dbReference type="NCBI Taxonomy" id="6185"/>
    <lineage>
        <taxon>Eukaryota</taxon>
        <taxon>Metazoa</taxon>
        <taxon>Spiralia</taxon>
        <taxon>Lophotrochozoa</taxon>
        <taxon>Platyhelminthes</taxon>
        <taxon>Trematoda</taxon>
        <taxon>Digenea</taxon>
        <taxon>Strigeidida</taxon>
        <taxon>Schistosomatoidea</taxon>
        <taxon>Schistosomatidae</taxon>
        <taxon>Schistosoma</taxon>
    </lineage>
</organism>
<accession>A0A094ZIX2</accession>
<proteinExistence type="predicted"/>